<sequence length="122" mass="13027">MTVKFTEKAAFRLRSFVRDSASSAETQKGIRLGVIDGGCNGYEYSMDITSAVKPDDLVFEQDKVHIYVDPKSAPLLDGIVIDFVESLTQGGFIFQNPNATGTCSCGKSFAAGECTPSATPCS</sequence>
<evidence type="ECO:0000313" key="3">
    <source>
        <dbReference type="Proteomes" id="UP000017127"/>
    </source>
</evidence>
<dbReference type="InterPro" id="IPR017870">
    <property type="entry name" value="FeS_cluster_insertion_CS"/>
</dbReference>
<dbReference type="OrthoDB" id="9801228at2"/>
<dbReference type="SUPFAM" id="SSF89360">
    <property type="entry name" value="HesB-like domain"/>
    <property type="match status" value="1"/>
</dbReference>
<dbReference type="GO" id="GO:0005506">
    <property type="term" value="F:iron ion binding"/>
    <property type="evidence" value="ECO:0007669"/>
    <property type="project" value="TreeGrafter"/>
</dbReference>
<dbReference type="PANTHER" id="PTHR43011">
    <property type="entry name" value="IRON-SULFUR CLUSTER ASSEMBLY 2 HOMOLOG, MITOCHONDRIAL"/>
    <property type="match status" value="1"/>
</dbReference>
<dbReference type="RefSeq" id="WP_023065303.1">
    <property type="nucleotide sequence ID" value="NZ_AUZM01000010.1"/>
</dbReference>
<dbReference type="GO" id="GO:0051539">
    <property type="term" value="F:4 iron, 4 sulfur cluster binding"/>
    <property type="evidence" value="ECO:0007669"/>
    <property type="project" value="TreeGrafter"/>
</dbReference>
<organism evidence="2 3">
    <name type="scientific">Lyngbya aestuarii BL J</name>
    <dbReference type="NCBI Taxonomy" id="1348334"/>
    <lineage>
        <taxon>Bacteria</taxon>
        <taxon>Bacillati</taxon>
        <taxon>Cyanobacteriota</taxon>
        <taxon>Cyanophyceae</taxon>
        <taxon>Oscillatoriophycideae</taxon>
        <taxon>Oscillatoriales</taxon>
        <taxon>Microcoleaceae</taxon>
        <taxon>Lyngbya</taxon>
    </lineage>
</organism>
<feature type="domain" description="Core" evidence="1">
    <location>
        <begin position="1"/>
        <end position="107"/>
    </location>
</feature>
<dbReference type="InterPro" id="IPR016092">
    <property type="entry name" value="ATAP"/>
</dbReference>
<comment type="caution">
    <text evidence="2">The sequence shown here is derived from an EMBL/GenBank/DDBJ whole genome shotgun (WGS) entry which is preliminary data.</text>
</comment>
<proteinExistence type="predicted"/>
<dbReference type="InterPro" id="IPR000361">
    <property type="entry name" value="ATAP_core_dom"/>
</dbReference>
<dbReference type="GO" id="GO:0051537">
    <property type="term" value="F:2 iron, 2 sulfur cluster binding"/>
    <property type="evidence" value="ECO:0007669"/>
    <property type="project" value="TreeGrafter"/>
</dbReference>
<dbReference type="Pfam" id="PF01521">
    <property type="entry name" value="Fe-S_biosyn"/>
    <property type="match status" value="1"/>
</dbReference>
<dbReference type="NCBIfam" id="TIGR00049">
    <property type="entry name" value="iron-sulfur cluster assembly accessory protein"/>
    <property type="match status" value="1"/>
</dbReference>
<keyword evidence="3" id="KW-1185">Reference proteome</keyword>
<dbReference type="EMBL" id="AUZM01000010">
    <property type="protein sequence ID" value="ERT08479.1"/>
    <property type="molecule type" value="Genomic_DNA"/>
</dbReference>
<dbReference type="GO" id="GO:0016226">
    <property type="term" value="P:iron-sulfur cluster assembly"/>
    <property type="evidence" value="ECO:0007669"/>
    <property type="project" value="InterPro"/>
</dbReference>
<evidence type="ECO:0000313" key="2">
    <source>
        <dbReference type="EMBL" id="ERT08479.1"/>
    </source>
</evidence>
<dbReference type="InterPro" id="IPR035903">
    <property type="entry name" value="HesB-like_dom_sf"/>
</dbReference>
<gene>
    <name evidence="2" type="ORF">M595_1516</name>
</gene>
<dbReference type="Proteomes" id="UP000017127">
    <property type="component" value="Unassembled WGS sequence"/>
</dbReference>
<dbReference type="Gene3D" id="2.60.300.12">
    <property type="entry name" value="HesB-like domain"/>
    <property type="match status" value="1"/>
</dbReference>
<dbReference type="PATRIC" id="fig|1348334.3.peg.1478"/>
<protein>
    <submittedName>
        <fullName evidence="2">Iron-sulfur cluster assembly accessory family protein</fullName>
    </submittedName>
</protein>
<dbReference type="PANTHER" id="PTHR43011:SF1">
    <property type="entry name" value="IRON-SULFUR CLUSTER ASSEMBLY 2 HOMOLOG, MITOCHONDRIAL"/>
    <property type="match status" value="1"/>
</dbReference>
<reference evidence="2 3" key="1">
    <citation type="journal article" date="2013" name="Front. Microbiol.">
        <title>Comparative genomic analyses of the cyanobacterium, Lyngbya aestuarii BL J, a powerful hydrogen producer.</title>
        <authorList>
            <person name="Kothari A."/>
            <person name="Vaughn M."/>
            <person name="Garcia-Pichel F."/>
        </authorList>
    </citation>
    <scope>NUCLEOTIDE SEQUENCE [LARGE SCALE GENOMIC DNA]</scope>
    <source>
        <strain evidence="2 3">BL J</strain>
    </source>
</reference>
<name>U7QKJ6_9CYAN</name>
<dbReference type="AlphaFoldDB" id="U7QKJ6"/>
<dbReference type="PROSITE" id="PS01152">
    <property type="entry name" value="HESB"/>
    <property type="match status" value="1"/>
</dbReference>
<accession>U7QKJ6</accession>
<evidence type="ECO:0000259" key="1">
    <source>
        <dbReference type="Pfam" id="PF01521"/>
    </source>
</evidence>